<dbReference type="Proteomes" id="UP000018208">
    <property type="component" value="Unassembled WGS sequence"/>
</dbReference>
<dbReference type="Pfam" id="PF13516">
    <property type="entry name" value="LRR_6"/>
    <property type="match status" value="1"/>
</dbReference>
<dbReference type="GO" id="GO:0005634">
    <property type="term" value="C:nucleus"/>
    <property type="evidence" value="ECO:0007669"/>
    <property type="project" value="TreeGrafter"/>
</dbReference>
<evidence type="ECO:0000256" key="2">
    <source>
        <dbReference type="ARBA" id="ARBA00022614"/>
    </source>
</evidence>
<keyword evidence="1" id="KW-0343">GTPase activation</keyword>
<dbReference type="EMBL" id="KI546135">
    <property type="protein sequence ID" value="EST43722.1"/>
    <property type="molecule type" value="Genomic_DNA"/>
</dbReference>
<organism evidence="4">
    <name type="scientific">Spironucleus salmonicida</name>
    <dbReference type="NCBI Taxonomy" id="348837"/>
    <lineage>
        <taxon>Eukaryota</taxon>
        <taxon>Metamonada</taxon>
        <taxon>Diplomonadida</taxon>
        <taxon>Hexamitidae</taxon>
        <taxon>Hexamitinae</taxon>
        <taxon>Spironucleus</taxon>
    </lineage>
</organism>
<dbReference type="GO" id="GO:0031267">
    <property type="term" value="F:small GTPase binding"/>
    <property type="evidence" value="ECO:0007669"/>
    <property type="project" value="TreeGrafter"/>
</dbReference>
<keyword evidence="6" id="KW-1185">Reference proteome</keyword>
<accession>V6LGT6</accession>
<dbReference type="SUPFAM" id="SSF52047">
    <property type="entry name" value="RNI-like"/>
    <property type="match status" value="1"/>
</dbReference>
<evidence type="ECO:0000313" key="5">
    <source>
        <dbReference type="EMBL" id="KAH0577711.1"/>
    </source>
</evidence>
<dbReference type="OrthoDB" id="10254658at2759"/>
<dbReference type="AlphaFoldDB" id="V6LGT6"/>
<dbReference type="InterPro" id="IPR032675">
    <property type="entry name" value="LRR_dom_sf"/>
</dbReference>
<dbReference type="PANTHER" id="PTHR24113">
    <property type="entry name" value="RAN GTPASE-ACTIVATING PROTEIN 1"/>
    <property type="match status" value="1"/>
</dbReference>
<dbReference type="VEuPathDB" id="GiardiaDB:SS50377_21065"/>
<evidence type="ECO:0000313" key="4">
    <source>
        <dbReference type="EMBL" id="EST43722.1"/>
    </source>
</evidence>
<dbReference type="Gene3D" id="3.80.10.10">
    <property type="entry name" value="Ribonuclease Inhibitor"/>
    <property type="match status" value="1"/>
</dbReference>
<dbReference type="GO" id="GO:0005829">
    <property type="term" value="C:cytosol"/>
    <property type="evidence" value="ECO:0007669"/>
    <property type="project" value="TreeGrafter"/>
</dbReference>
<name>V6LGT6_9EUKA</name>
<dbReference type="GO" id="GO:0005096">
    <property type="term" value="F:GTPase activator activity"/>
    <property type="evidence" value="ECO:0007669"/>
    <property type="project" value="UniProtKB-KW"/>
</dbReference>
<gene>
    <name evidence="4" type="ORF">SS50377_16776</name>
    <name evidence="5" type="ORF">SS50377_21065</name>
</gene>
<keyword evidence="2" id="KW-0433">Leucine-rich repeat</keyword>
<evidence type="ECO:0000256" key="1">
    <source>
        <dbReference type="ARBA" id="ARBA00022468"/>
    </source>
</evidence>
<proteinExistence type="predicted"/>
<reference evidence="4 5" key="1">
    <citation type="journal article" date="2014" name="PLoS Genet.">
        <title>The Genome of Spironucleus salmonicida Highlights a Fish Pathogen Adapted to Fluctuating Environments.</title>
        <authorList>
            <person name="Xu F."/>
            <person name="Jerlstrom-Hultqvist J."/>
            <person name="Einarsson E."/>
            <person name="Astvaldsson A."/>
            <person name="Svard S.G."/>
            <person name="Andersson J.O."/>
        </authorList>
    </citation>
    <scope>NUCLEOTIDE SEQUENCE</scope>
    <source>
        <strain evidence="5">ATCC 50377</strain>
    </source>
</reference>
<dbReference type="InterPro" id="IPR027038">
    <property type="entry name" value="RanGap"/>
</dbReference>
<dbReference type="GO" id="GO:0006913">
    <property type="term" value="P:nucleocytoplasmic transport"/>
    <property type="evidence" value="ECO:0007669"/>
    <property type="project" value="TreeGrafter"/>
</dbReference>
<keyword evidence="3" id="KW-0677">Repeat</keyword>
<protein>
    <submittedName>
        <fullName evidence="4">Uncharacterized protein</fullName>
    </submittedName>
</protein>
<evidence type="ECO:0000313" key="6">
    <source>
        <dbReference type="Proteomes" id="UP000018208"/>
    </source>
</evidence>
<sequence>MDLSFTVQSLYATRAQRGDYIPTPSLKIIPSLYELSLTSLMPEFIKSNCQNLNAPDKIIADLVQRLPEDVLLSQVYTLNIDAFWKLRLTHHFGIKIVPQEPEMARLSYLRNVIETLASGQQYNGFPINDENPLLNASQLFGFEVTSLLLRLQPDQFNYSEILINFPNLEHLTLIFDDFILDPNQILEMNTNHPLHYNTSTDETYRGQNYLRTKTLGEIGKSVAVKDFNLEFLLSKELQASDSLSAYIQNRKQQFVQDKSAFPFHNMPDMVEMNQVAFQNDNYRAFPDPIFHSSVKNSKIGNQDIAQIATCFKSLNKLKTLKIYKSQLNSQQSDILCQGLRQFNLDNSANQICALSLPFNQISDSGVNFIAKLSLQAAGLKRPEIYELDLRGNMLTAAGASYLGLALGSQDCMLEVLKLSGNGIKSEGFILLANGILKQVVKFGMKRLRVLEISGCGIVFDENLLGVLVKLFEESGLECIEIFGNEFSEGIYEQIVVLQGSCQIKIDWKKEEEKKE</sequence>
<dbReference type="PANTHER" id="PTHR24113:SF12">
    <property type="entry name" value="RAN GTPASE-ACTIVATING PROTEIN 1"/>
    <property type="match status" value="1"/>
</dbReference>
<reference evidence="5" key="2">
    <citation type="submission" date="2020-12" db="EMBL/GenBank/DDBJ databases">
        <title>New Spironucleus salmonicida genome in near-complete chromosomes.</title>
        <authorList>
            <person name="Xu F."/>
            <person name="Kurt Z."/>
            <person name="Jimenez-Gonzalez A."/>
            <person name="Astvaldsson A."/>
            <person name="Andersson J.O."/>
            <person name="Svard S.G."/>
        </authorList>
    </citation>
    <scope>NUCLEOTIDE SEQUENCE</scope>
    <source>
        <strain evidence="5">ATCC 50377</strain>
    </source>
</reference>
<dbReference type="SMART" id="SM00368">
    <property type="entry name" value="LRR_RI"/>
    <property type="match status" value="2"/>
</dbReference>
<dbReference type="InterPro" id="IPR001611">
    <property type="entry name" value="Leu-rich_rpt"/>
</dbReference>
<dbReference type="EMBL" id="AUWU02000001">
    <property type="protein sequence ID" value="KAH0577711.1"/>
    <property type="molecule type" value="Genomic_DNA"/>
</dbReference>
<evidence type="ECO:0000256" key="3">
    <source>
        <dbReference type="ARBA" id="ARBA00022737"/>
    </source>
</evidence>
<dbReference type="GO" id="GO:0048471">
    <property type="term" value="C:perinuclear region of cytoplasm"/>
    <property type="evidence" value="ECO:0007669"/>
    <property type="project" value="TreeGrafter"/>
</dbReference>